<dbReference type="PANTHER" id="PTHR35601">
    <property type="entry name" value="TOXIN RELE"/>
    <property type="match status" value="1"/>
</dbReference>
<dbReference type="RefSeq" id="WP_094729300.1">
    <property type="nucleotide sequence ID" value="NZ_MWWY01000013.1"/>
</dbReference>
<evidence type="ECO:0000313" key="4">
    <source>
        <dbReference type="Proteomes" id="UP000216074"/>
    </source>
</evidence>
<dbReference type="PANTHER" id="PTHR35601:SF1">
    <property type="entry name" value="TOXIN RELE"/>
    <property type="match status" value="1"/>
</dbReference>
<comment type="caution">
    <text evidence="3">The sequence shown here is derived from an EMBL/GenBank/DDBJ whole genome shotgun (WGS) entry which is preliminary data.</text>
</comment>
<evidence type="ECO:0000256" key="2">
    <source>
        <dbReference type="ARBA" id="ARBA00022649"/>
    </source>
</evidence>
<sequence>MTWRLEYTKEAVRQLRKMGPSDSRRVRDWLRKNIDGCDNPRAHGKGLTANLSGTWRYRVGDWRVLANIDDGVVTVEVFTIEHRSEVYRTKRH</sequence>
<dbReference type="EMBL" id="MWWY01000013">
    <property type="protein sequence ID" value="OZG65353.1"/>
    <property type="molecule type" value="Genomic_DNA"/>
</dbReference>
<protein>
    <submittedName>
        <fullName evidence="3">Plasmid stabilization protein</fullName>
    </submittedName>
</protein>
<keyword evidence="2" id="KW-1277">Toxin-antitoxin system</keyword>
<organism evidence="3 4">
    <name type="scientific">Bifidobacterium hapali</name>
    <dbReference type="NCBI Taxonomy" id="1630172"/>
    <lineage>
        <taxon>Bacteria</taxon>
        <taxon>Bacillati</taxon>
        <taxon>Actinomycetota</taxon>
        <taxon>Actinomycetes</taxon>
        <taxon>Bifidobacteriales</taxon>
        <taxon>Bifidobacteriaceae</taxon>
        <taxon>Bifidobacterium</taxon>
    </lineage>
</organism>
<evidence type="ECO:0000256" key="1">
    <source>
        <dbReference type="ARBA" id="ARBA00006226"/>
    </source>
</evidence>
<dbReference type="OrthoDB" id="5326046at2"/>
<dbReference type="InterPro" id="IPR035093">
    <property type="entry name" value="RelE/ParE_toxin_dom_sf"/>
</dbReference>
<keyword evidence="4" id="KW-1185">Reference proteome</keyword>
<dbReference type="InterPro" id="IPR007712">
    <property type="entry name" value="RelE/ParE_toxin"/>
</dbReference>
<gene>
    <name evidence="3" type="ORF">BHAP_0631</name>
</gene>
<dbReference type="SUPFAM" id="SSF143011">
    <property type="entry name" value="RelE-like"/>
    <property type="match status" value="1"/>
</dbReference>
<dbReference type="Proteomes" id="UP000216074">
    <property type="component" value="Unassembled WGS sequence"/>
</dbReference>
<accession>A0A261G2F3</accession>
<dbReference type="Pfam" id="PF05016">
    <property type="entry name" value="ParE_toxin"/>
    <property type="match status" value="1"/>
</dbReference>
<dbReference type="Gene3D" id="3.30.2310.20">
    <property type="entry name" value="RelE-like"/>
    <property type="match status" value="1"/>
</dbReference>
<dbReference type="AlphaFoldDB" id="A0A261G2F3"/>
<reference evidence="3 4" key="1">
    <citation type="journal article" date="2017" name="BMC Genomics">
        <title>Comparative genomic and phylogenomic analyses of the Bifidobacteriaceae family.</title>
        <authorList>
            <person name="Lugli G.A."/>
            <person name="Milani C."/>
            <person name="Turroni F."/>
            <person name="Duranti S."/>
            <person name="Mancabelli L."/>
            <person name="Mangifesta M."/>
            <person name="Ferrario C."/>
            <person name="Modesto M."/>
            <person name="Mattarelli P."/>
            <person name="Jiri K."/>
            <person name="van Sinderen D."/>
            <person name="Ventura M."/>
        </authorList>
    </citation>
    <scope>NUCLEOTIDE SEQUENCE [LARGE SCALE GENOMIC DNA]</scope>
    <source>
        <strain evidence="3 4">DSM 100202</strain>
    </source>
</reference>
<evidence type="ECO:0000313" key="3">
    <source>
        <dbReference type="EMBL" id="OZG65353.1"/>
    </source>
</evidence>
<comment type="similarity">
    <text evidence="1">Belongs to the RelE toxin family.</text>
</comment>
<proteinExistence type="inferred from homology"/>
<name>A0A261G2F3_9BIFI</name>